<proteinExistence type="predicted"/>
<organism evidence="2">
    <name type="scientific">Caenorhabditis brenneri</name>
    <name type="common">Nematode worm</name>
    <dbReference type="NCBI Taxonomy" id="135651"/>
    <lineage>
        <taxon>Eukaryota</taxon>
        <taxon>Metazoa</taxon>
        <taxon>Ecdysozoa</taxon>
        <taxon>Nematoda</taxon>
        <taxon>Chromadorea</taxon>
        <taxon>Rhabditida</taxon>
        <taxon>Rhabditina</taxon>
        <taxon>Rhabditomorpha</taxon>
        <taxon>Rhabditoidea</taxon>
        <taxon>Rhabditidae</taxon>
        <taxon>Peloderinae</taxon>
        <taxon>Caenorhabditis</taxon>
    </lineage>
</organism>
<dbReference type="EMBL" id="GL379938">
    <property type="protein sequence ID" value="EGT36786.1"/>
    <property type="molecule type" value="Genomic_DNA"/>
</dbReference>
<dbReference type="FunCoup" id="G0NSG3">
    <property type="interactions" value="4"/>
</dbReference>
<accession>G0NSG3</accession>
<evidence type="ECO:0000313" key="2">
    <source>
        <dbReference type="Proteomes" id="UP000008068"/>
    </source>
</evidence>
<protein>
    <recommendedName>
        <fullName evidence="3">RING-type domain-containing protein</fullName>
    </recommendedName>
</protein>
<evidence type="ECO:0000313" key="1">
    <source>
        <dbReference type="EMBL" id="EGT36786.1"/>
    </source>
</evidence>
<gene>
    <name evidence="1" type="ORF">CAEBREN_04767</name>
</gene>
<dbReference type="OMA" id="KATRICA"/>
<dbReference type="AlphaFoldDB" id="G0NSG3"/>
<name>G0NSG3_CAEBE</name>
<sequence>MGELPSLLCPECGKLYDLKETFPECEHLYCASCFFVTNDMTCKVCKAQDVELCELLKDDAIKLCLKTLEMDLKYEDDDFMEKQIRNIQERCSKCSQSSELSMICVNCTRIKMKRLENEEWIIQEVGGDVGVADDVLCAECAVLDHGGHELVDIAEDAIKNEFFLEYYHHRESILIHFAPKIETHKERADLLYKFATERNYDVDFETFSTQLIKCFQEESNKLTDAVFKVLKLIMRLQKMYIDCLQKHIDHQRNLYEKAATNKQKQIIQRLLLRLSMIKIKIEEFIQKYSQIQLTPEDIGEIDAEVNARMETLEMEFKKGLLIEVKLENGSKFHKYQAILKEAKKINDRFELSNESDLMSIENDFIEKCEGRINFIRGNFHGQGDSEEAIKFYQTEILQAKIRQEKDTKKTVENNERWFFMELMKLKFFPVTPEADPMDAVYNRFFRSE</sequence>
<dbReference type="InParanoid" id="G0NSG3"/>
<dbReference type="Proteomes" id="UP000008068">
    <property type="component" value="Unassembled WGS sequence"/>
</dbReference>
<dbReference type="HOGENOM" id="CLU_624437_0_0_1"/>
<keyword evidence="2" id="KW-1185">Reference proteome</keyword>
<evidence type="ECO:0008006" key="3">
    <source>
        <dbReference type="Google" id="ProtNLM"/>
    </source>
</evidence>
<reference evidence="2" key="1">
    <citation type="submission" date="2011-07" db="EMBL/GenBank/DDBJ databases">
        <authorList>
            <consortium name="Caenorhabditis brenneri Sequencing and Analysis Consortium"/>
            <person name="Wilson R.K."/>
        </authorList>
    </citation>
    <scope>NUCLEOTIDE SEQUENCE [LARGE SCALE GENOMIC DNA]</scope>
    <source>
        <strain evidence="2">PB2801</strain>
    </source>
</reference>